<evidence type="ECO:0000256" key="1">
    <source>
        <dbReference type="SAM" id="MobiDB-lite"/>
    </source>
</evidence>
<protein>
    <recommendedName>
        <fullName evidence="3">CWH43-like N-terminal domain-containing protein</fullName>
    </recommendedName>
</protein>
<organism evidence="4 5">
    <name type="scientific">Drosophila willistoni</name>
    <name type="common">Fruit fly</name>
    <dbReference type="NCBI Taxonomy" id="7260"/>
    <lineage>
        <taxon>Eukaryota</taxon>
        <taxon>Metazoa</taxon>
        <taxon>Ecdysozoa</taxon>
        <taxon>Arthropoda</taxon>
        <taxon>Hexapoda</taxon>
        <taxon>Insecta</taxon>
        <taxon>Pterygota</taxon>
        <taxon>Neoptera</taxon>
        <taxon>Endopterygota</taxon>
        <taxon>Diptera</taxon>
        <taxon>Brachycera</taxon>
        <taxon>Muscomorpha</taxon>
        <taxon>Ephydroidea</taxon>
        <taxon>Drosophilidae</taxon>
        <taxon>Drosophila</taxon>
        <taxon>Sophophora</taxon>
    </lineage>
</organism>
<dbReference type="InterPro" id="IPR039545">
    <property type="entry name" value="PGAP2"/>
</dbReference>
<feature type="compositionally biased region" description="Polar residues" evidence="1">
    <location>
        <begin position="81"/>
        <end position="90"/>
    </location>
</feature>
<feature type="transmembrane region" description="Helical" evidence="2">
    <location>
        <begin position="130"/>
        <end position="152"/>
    </location>
</feature>
<reference evidence="4 5" key="1">
    <citation type="journal article" date="2007" name="Nature">
        <title>Evolution of genes and genomes on the Drosophila phylogeny.</title>
        <authorList>
            <consortium name="Drosophila 12 Genomes Consortium"/>
            <person name="Clark A.G."/>
            <person name="Eisen M.B."/>
            <person name="Smith D.R."/>
            <person name="Bergman C.M."/>
            <person name="Oliver B."/>
            <person name="Markow T.A."/>
            <person name="Kaufman T.C."/>
            <person name="Kellis M."/>
            <person name="Gelbart W."/>
            <person name="Iyer V.N."/>
            <person name="Pollard D.A."/>
            <person name="Sackton T.B."/>
            <person name="Larracuente A.M."/>
            <person name="Singh N.D."/>
            <person name="Abad J.P."/>
            <person name="Abt D.N."/>
            <person name="Adryan B."/>
            <person name="Aguade M."/>
            <person name="Akashi H."/>
            <person name="Anderson W.W."/>
            <person name="Aquadro C.F."/>
            <person name="Ardell D.H."/>
            <person name="Arguello R."/>
            <person name="Artieri C.G."/>
            <person name="Barbash D.A."/>
            <person name="Barker D."/>
            <person name="Barsanti P."/>
            <person name="Batterham P."/>
            <person name="Batzoglou S."/>
            <person name="Begun D."/>
            <person name="Bhutkar A."/>
            <person name="Blanco E."/>
            <person name="Bosak S.A."/>
            <person name="Bradley R.K."/>
            <person name="Brand A.D."/>
            <person name="Brent M.R."/>
            <person name="Brooks A.N."/>
            <person name="Brown R.H."/>
            <person name="Butlin R.K."/>
            <person name="Caggese C."/>
            <person name="Calvi B.R."/>
            <person name="Bernardo de Carvalho A."/>
            <person name="Caspi A."/>
            <person name="Castrezana S."/>
            <person name="Celniker S.E."/>
            <person name="Chang J.L."/>
            <person name="Chapple C."/>
            <person name="Chatterji S."/>
            <person name="Chinwalla A."/>
            <person name="Civetta A."/>
            <person name="Clifton S.W."/>
            <person name="Comeron J.M."/>
            <person name="Costello J.C."/>
            <person name="Coyne J.A."/>
            <person name="Daub J."/>
            <person name="David R.G."/>
            <person name="Delcher A.L."/>
            <person name="Delehaunty K."/>
            <person name="Do C.B."/>
            <person name="Ebling H."/>
            <person name="Edwards K."/>
            <person name="Eickbush T."/>
            <person name="Evans J.D."/>
            <person name="Filipski A."/>
            <person name="Findeiss S."/>
            <person name="Freyhult E."/>
            <person name="Fulton L."/>
            <person name="Fulton R."/>
            <person name="Garcia A.C."/>
            <person name="Gardiner A."/>
            <person name="Garfield D.A."/>
            <person name="Garvin B.E."/>
            <person name="Gibson G."/>
            <person name="Gilbert D."/>
            <person name="Gnerre S."/>
            <person name="Godfrey J."/>
            <person name="Good R."/>
            <person name="Gotea V."/>
            <person name="Gravely B."/>
            <person name="Greenberg A.J."/>
            <person name="Griffiths-Jones S."/>
            <person name="Gross S."/>
            <person name="Guigo R."/>
            <person name="Gustafson E.A."/>
            <person name="Haerty W."/>
            <person name="Hahn M.W."/>
            <person name="Halligan D.L."/>
            <person name="Halpern A.L."/>
            <person name="Halter G.M."/>
            <person name="Han M.V."/>
            <person name="Heger A."/>
            <person name="Hillier L."/>
            <person name="Hinrichs A.S."/>
            <person name="Holmes I."/>
            <person name="Hoskins R.A."/>
            <person name="Hubisz M.J."/>
            <person name="Hultmark D."/>
            <person name="Huntley M.A."/>
            <person name="Jaffe D.B."/>
            <person name="Jagadeeshan S."/>
            <person name="Jeck W.R."/>
            <person name="Johnson J."/>
            <person name="Jones C.D."/>
            <person name="Jordan W.C."/>
            <person name="Karpen G.H."/>
            <person name="Kataoka E."/>
            <person name="Keightley P.D."/>
            <person name="Kheradpour P."/>
            <person name="Kirkness E.F."/>
            <person name="Koerich L.B."/>
            <person name="Kristiansen K."/>
            <person name="Kudrna D."/>
            <person name="Kulathinal R.J."/>
            <person name="Kumar S."/>
            <person name="Kwok R."/>
            <person name="Lander E."/>
            <person name="Langley C.H."/>
            <person name="Lapoint R."/>
            <person name="Lazzaro B.P."/>
            <person name="Lee S.J."/>
            <person name="Levesque L."/>
            <person name="Li R."/>
            <person name="Lin C.F."/>
            <person name="Lin M.F."/>
            <person name="Lindblad-Toh K."/>
            <person name="Llopart A."/>
            <person name="Long M."/>
            <person name="Low L."/>
            <person name="Lozovsky E."/>
            <person name="Lu J."/>
            <person name="Luo M."/>
            <person name="Machado C.A."/>
            <person name="Makalowski W."/>
            <person name="Marzo M."/>
            <person name="Matsuda M."/>
            <person name="Matzkin L."/>
            <person name="McAllister B."/>
            <person name="McBride C.S."/>
            <person name="McKernan B."/>
            <person name="McKernan K."/>
            <person name="Mendez-Lago M."/>
            <person name="Minx P."/>
            <person name="Mollenhauer M.U."/>
            <person name="Montooth K."/>
            <person name="Mount S.M."/>
            <person name="Mu X."/>
            <person name="Myers E."/>
            <person name="Negre B."/>
            <person name="Newfeld S."/>
            <person name="Nielsen R."/>
            <person name="Noor M.A."/>
            <person name="O'Grady P."/>
            <person name="Pachter L."/>
            <person name="Papaceit M."/>
            <person name="Parisi M.J."/>
            <person name="Parisi M."/>
            <person name="Parts L."/>
            <person name="Pedersen J.S."/>
            <person name="Pesole G."/>
            <person name="Phillippy A.M."/>
            <person name="Ponting C.P."/>
            <person name="Pop M."/>
            <person name="Porcelli D."/>
            <person name="Powell J.R."/>
            <person name="Prohaska S."/>
            <person name="Pruitt K."/>
            <person name="Puig M."/>
            <person name="Quesneville H."/>
            <person name="Ram K.R."/>
            <person name="Rand D."/>
            <person name="Rasmussen M.D."/>
            <person name="Reed L.K."/>
            <person name="Reenan R."/>
            <person name="Reily A."/>
            <person name="Remington K.A."/>
            <person name="Rieger T.T."/>
            <person name="Ritchie M.G."/>
            <person name="Robin C."/>
            <person name="Rogers Y.H."/>
            <person name="Rohde C."/>
            <person name="Rozas J."/>
            <person name="Rubenfield M.J."/>
            <person name="Ruiz A."/>
            <person name="Russo S."/>
            <person name="Salzberg S.L."/>
            <person name="Sanchez-Gracia A."/>
            <person name="Saranga D.J."/>
            <person name="Sato H."/>
            <person name="Schaeffer S.W."/>
            <person name="Schatz M.C."/>
            <person name="Schlenke T."/>
            <person name="Schwartz R."/>
            <person name="Segarra C."/>
            <person name="Singh R.S."/>
            <person name="Sirot L."/>
            <person name="Sirota M."/>
            <person name="Sisneros N.B."/>
            <person name="Smith C.D."/>
            <person name="Smith T.F."/>
            <person name="Spieth J."/>
            <person name="Stage D.E."/>
            <person name="Stark A."/>
            <person name="Stephan W."/>
            <person name="Strausberg R.L."/>
            <person name="Strempel S."/>
            <person name="Sturgill D."/>
            <person name="Sutton G."/>
            <person name="Sutton G.G."/>
            <person name="Tao W."/>
            <person name="Teichmann S."/>
            <person name="Tobari Y.N."/>
            <person name="Tomimura Y."/>
            <person name="Tsolas J.M."/>
            <person name="Valente V.L."/>
            <person name="Venter E."/>
            <person name="Venter J.C."/>
            <person name="Vicario S."/>
            <person name="Vieira F.G."/>
            <person name="Vilella A.J."/>
            <person name="Villasante A."/>
            <person name="Walenz B."/>
            <person name="Wang J."/>
            <person name="Wasserman M."/>
            <person name="Watts T."/>
            <person name="Wilson D."/>
            <person name="Wilson R.K."/>
            <person name="Wing R.A."/>
            <person name="Wolfner M.F."/>
            <person name="Wong A."/>
            <person name="Wong G.K."/>
            <person name="Wu C.I."/>
            <person name="Wu G."/>
            <person name="Yamamoto D."/>
            <person name="Yang H.P."/>
            <person name="Yang S.P."/>
            <person name="Yorke J.A."/>
            <person name="Yoshida K."/>
            <person name="Zdobnov E."/>
            <person name="Zhang P."/>
            <person name="Zhang Y."/>
            <person name="Zimin A.V."/>
            <person name="Baldwin J."/>
            <person name="Abdouelleil A."/>
            <person name="Abdulkadir J."/>
            <person name="Abebe A."/>
            <person name="Abera B."/>
            <person name="Abreu J."/>
            <person name="Acer S.C."/>
            <person name="Aftuck L."/>
            <person name="Alexander A."/>
            <person name="An P."/>
            <person name="Anderson E."/>
            <person name="Anderson S."/>
            <person name="Arachi H."/>
            <person name="Azer M."/>
            <person name="Bachantsang P."/>
            <person name="Barry A."/>
            <person name="Bayul T."/>
            <person name="Berlin A."/>
            <person name="Bessette D."/>
            <person name="Bloom T."/>
            <person name="Blye J."/>
            <person name="Boguslavskiy L."/>
            <person name="Bonnet C."/>
            <person name="Boukhgalter B."/>
            <person name="Bourzgui I."/>
            <person name="Brown A."/>
            <person name="Cahill P."/>
            <person name="Channer S."/>
            <person name="Cheshatsang Y."/>
            <person name="Chuda L."/>
            <person name="Citroen M."/>
            <person name="Collymore A."/>
            <person name="Cooke P."/>
            <person name="Costello M."/>
            <person name="D'Aco K."/>
            <person name="Daza R."/>
            <person name="De Haan G."/>
            <person name="DeGray S."/>
            <person name="DeMaso C."/>
            <person name="Dhargay N."/>
            <person name="Dooley K."/>
            <person name="Dooley E."/>
            <person name="Doricent M."/>
            <person name="Dorje P."/>
            <person name="Dorjee K."/>
            <person name="Dupes A."/>
            <person name="Elong R."/>
            <person name="Falk J."/>
            <person name="Farina A."/>
            <person name="Faro S."/>
            <person name="Ferguson D."/>
            <person name="Fisher S."/>
            <person name="Foley C.D."/>
            <person name="Franke A."/>
            <person name="Friedrich D."/>
            <person name="Gadbois L."/>
            <person name="Gearin G."/>
            <person name="Gearin C.R."/>
            <person name="Giannoukos G."/>
            <person name="Goode T."/>
            <person name="Graham J."/>
            <person name="Grandbois E."/>
            <person name="Grewal S."/>
            <person name="Gyaltsen K."/>
            <person name="Hafez N."/>
            <person name="Hagos B."/>
            <person name="Hall J."/>
            <person name="Henson C."/>
            <person name="Hollinger A."/>
            <person name="Honan T."/>
            <person name="Huard M.D."/>
            <person name="Hughes L."/>
            <person name="Hurhula B."/>
            <person name="Husby M.E."/>
            <person name="Kamat A."/>
            <person name="Kanga B."/>
            <person name="Kashin S."/>
            <person name="Khazanovich D."/>
            <person name="Kisner P."/>
            <person name="Lance K."/>
            <person name="Lara M."/>
            <person name="Lee W."/>
            <person name="Lennon N."/>
            <person name="Letendre F."/>
            <person name="LeVine R."/>
            <person name="Lipovsky A."/>
            <person name="Liu X."/>
            <person name="Liu J."/>
            <person name="Liu S."/>
            <person name="Lokyitsang T."/>
            <person name="Lokyitsang Y."/>
            <person name="Lubonja R."/>
            <person name="Lui A."/>
            <person name="MacDonald P."/>
            <person name="Magnisalis V."/>
            <person name="Maru K."/>
            <person name="Matthews C."/>
            <person name="McCusker W."/>
            <person name="McDonough S."/>
            <person name="Mehta T."/>
            <person name="Meldrim J."/>
            <person name="Meneus L."/>
            <person name="Mihai O."/>
            <person name="Mihalev A."/>
            <person name="Mihova T."/>
            <person name="Mittelman R."/>
            <person name="Mlenga V."/>
            <person name="Montmayeur A."/>
            <person name="Mulrain L."/>
            <person name="Navidi A."/>
            <person name="Naylor J."/>
            <person name="Negash T."/>
            <person name="Nguyen T."/>
            <person name="Nguyen N."/>
            <person name="Nicol R."/>
            <person name="Norbu C."/>
            <person name="Norbu N."/>
            <person name="Novod N."/>
            <person name="O'Neill B."/>
            <person name="Osman S."/>
            <person name="Markiewicz E."/>
            <person name="Oyono O.L."/>
            <person name="Patti C."/>
            <person name="Phunkhang P."/>
            <person name="Pierre F."/>
            <person name="Priest M."/>
            <person name="Raghuraman S."/>
            <person name="Rege F."/>
            <person name="Reyes R."/>
            <person name="Rise C."/>
            <person name="Rogov P."/>
            <person name="Ross K."/>
            <person name="Ryan E."/>
            <person name="Settipalli S."/>
            <person name="Shea T."/>
            <person name="Sherpa N."/>
            <person name="Shi L."/>
            <person name="Shih D."/>
            <person name="Sparrow T."/>
            <person name="Spaulding J."/>
            <person name="Stalker J."/>
            <person name="Stange-Thomann N."/>
            <person name="Stavropoulos S."/>
            <person name="Stone C."/>
            <person name="Strader C."/>
            <person name="Tesfaye S."/>
            <person name="Thomson T."/>
            <person name="Thoulutsang Y."/>
            <person name="Thoulutsang D."/>
            <person name="Topham K."/>
            <person name="Topping I."/>
            <person name="Tsamla T."/>
            <person name="Vassiliev H."/>
            <person name="Vo A."/>
            <person name="Wangchuk T."/>
            <person name="Wangdi T."/>
            <person name="Weiand M."/>
            <person name="Wilkinson J."/>
            <person name="Wilson A."/>
            <person name="Yadav S."/>
            <person name="Young G."/>
            <person name="Yu Q."/>
            <person name="Zembek L."/>
            <person name="Zhong D."/>
            <person name="Zimmer A."/>
            <person name="Zwirko Z."/>
            <person name="Jaffe D.B."/>
            <person name="Alvarez P."/>
            <person name="Brockman W."/>
            <person name="Butler J."/>
            <person name="Chin C."/>
            <person name="Gnerre S."/>
            <person name="Grabherr M."/>
            <person name="Kleber M."/>
            <person name="Mauceli E."/>
            <person name="MacCallum I."/>
        </authorList>
    </citation>
    <scope>NUCLEOTIDE SEQUENCE [LARGE SCALE GENOMIC DNA]</scope>
    <source>
        <strain evidence="5">Tucson 14030-0811.24</strain>
    </source>
</reference>
<dbReference type="OMA" id="RNAKQYK"/>
<dbReference type="PANTHER" id="PTHR12892:SF17">
    <property type="entry name" value="POST-GPI ATTACHMENT TO PROTEINS FACTOR 2-LIKE"/>
    <property type="match status" value="1"/>
</dbReference>
<keyword evidence="2" id="KW-1133">Transmembrane helix</keyword>
<feature type="compositionally biased region" description="Low complexity" evidence="1">
    <location>
        <begin position="32"/>
        <end position="60"/>
    </location>
</feature>
<dbReference type="GO" id="GO:0006506">
    <property type="term" value="P:GPI anchor biosynthetic process"/>
    <property type="evidence" value="ECO:0007669"/>
    <property type="project" value="TreeGrafter"/>
</dbReference>
<dbReference type="EMBL" id="CH964239">
    <property type="protein sequence ID" value="EDW82348.1"/>
    <property type="molecule type" value="Genomic_DNA"/>
</dbReference>
<feature type="region of interest" description="Disordered" evidence="1">
    <location>
        <begin position="20"/>
        <end position="97"/>
    </location>
</feature>
<feature type="compositionally biased region" description="Gly residues" evidence="1">
    <location>
        <begin position="61"/>
        <end position="73"/>
    </location>
</feature>
<evidence type="ECO:0000256" key="2">
    <source>
        <dbReference type="SAM" id="Phobius"/>
    </source>
</evidence>
<accession>B4NBY9</accession>
<feature type="transmembrane region" description="Helical" evidence="2">
    <location>
        <begin position="182"/>
        <end position="202"/>
    </location>
</feature>
<dbReference type="AlphaFoldDB" id="B4NBY9"/>
<feature type="transmembrane region" description="Helical" evidence="2">
    <location>
        <begin position="223"/>
        <end position="245"/>
    </location>
</feature>
<keyword evidence="5" id="KW-1185">Reference proteome</keyword>
<dbReference type="GO" id="GO:0000139">
    <property type="term" value="C:Golgi membrane"/>
    <property type="evidence" value="ECO:0007669"/>
    <property type="project" value="InterPro"/>
</dbReference>
<dbReference type="Pfam" id="PF10277">
    <property type="entry name" value="Frag1"/>
    <property type="match status" value="1"/>
</dbReference>
<evidence type="ECO:0000313" key="4">
    <source>
        <dbReference type="EMBL" id="EDW82348.1"/>
    </source>
</evidence>
<feature type="transmembrane region" description="Helical" evidence="2">
    <location>
        <begin position="298"/>
        <end position="315"/>
    </location>
</feature>
<evidence type="ECO:0000313" key="5">
    <source>
        <dbReference type="Proteomes" id="UP000007798"/>
    </source>
</evidence>
<keyword evidence="2" id="KW-0812">Transmembrane</keyword>
<sequence>MQNIQSGTISEKAGDIVLAESDAIDLDPPTASSPSKFSGSSSNANPTNTNTITVPAVNNGNGSGSSGCDGSPGHGRAYGASQKNPTVSTKQEAHKEREKELQLQRDDCLGQQHQENNPIAIHYLACFHEICVVTALLPLVTLFTCFVTAYVFQYDDVHETHCRVYNIIPSISAITGVSPQRYFWRFSIALHIGPRIPIAFVYKNYYRSQLARLTPSLVPKTSMLITLILVLNCIEIAALGGVTYISNRENYPVHERIFITFMVCSLCYMLATIKLNGILNEGQKLNSQQIQSIKWKKILFVVSILSTIGLLVFFAKHRFYCHDLAFSWFAFFEYLIAIANMLFHFTIIWDFPSQFMMIVQGPRENLSQYLSNKPKIE</sequence>
<dbReference type="eggNOG" id="KOG3979">
    <property type="taxonomic scope" value="Eukaryota"/>
</dbReference>
<name>B4NBY9_DROWI</name>
<keyword evidence="2" id="KW-0472">Membrane</keyword>
<dbReference type="FunCoup" id="B4NBY9">
    <property type="interactions" value="28"/>
</dbReference>
<dbReference type="Proteomes" id="UP000007798">
    <property type="component" value="Unassembled WGS sequence"/>
</dbReference>
<dbReference type="OrthoDB" id="68581at2759"/>
<proteinExistence type="predicted"/>
<feature type="domain" description="CWH43-like N-terminal" evidence="3">
    <location>
        <begin position="129"/>
        <end position="352"/>
    </location>
</feature>
<dbReference type="STRING" id="7260.B4NBY9"/>
<dbReference type="InParanoid" id="B4NBY9"/>
<dbReference type="PANTHER" id="PTHR12892">
    <property type="entry name" value="FGF RECEPTOR ACTIVATING PROTEIN 1"/>
    <property type="match status" value="1"/>
</dbReference>
<dbReference type="InterPro" id="IPR019402">
    <property type="entry name" value="CWH43_N"/>
</dbReference>
<dbReference type="KEGG" id="dwi:6649350"/>
<dbReference type="GO" id="GO:0005789">
    <property type="term" value="C:endoplasmic reticulum membrane"/>
    <property type="evidence" value="ECO:0007669"/>
    <property type="project" value="TreeGrafter"/>
</dbReference>
<feature type="transmembrane region" description="Helical" evidence="2">
    <location>
        <begin position="257"/>
        <end position="277"/>
    </location>
</feature>
<gene>
    <name evidence="4" type="primary">Dwil\GK25756</name>
    <name evidence="4" type="ORF">Dwil_GK25756</name>
</gene>
<dbReference type="PhylomeDB" id="B4NBY9"/>
<feature type="transmembrane region" description="Helical" evidence="2">
    <location>
        <begin position="327"/>
        <end position="349"/>
    </location>
</feature>
<dbReference type="HOGENOM" id="CLU_061191_0_0_1"/>
<evidence type="ECO:0000259" key="3">
    <source>
        <dbReference type="Pfam" id="PF10277"/>
    </source>
</evidence>